<dbReference type="EMBL" id="MGEQ01000010">
    <property type="protein sequence ID" value="OGL86251.1"/>
    <property type="molecule type" value="Genomic_DNA"/>
</dbReference>
<reference evidence="1 2" key="1">
    <citation type="journal article" date="2016" name="Nat. Commun.">
        <title>Thousands of microbial genomes shed light on interconnected biogeochemical processes in an aquifer system.</title>
        <authorList>
            <person name="Anantharaman K."/>
            <person name="Brown C.T."/>
            <person name="Hug L.A."/>
            <person name="Sharon I."/>
            <person name="Castelle C.J."/>
            <person name="Probst A.J."/>
            <person name="Thomas B.C."/>
            <person name="Singh A."/>
            <person name="Wilkins M.J."/>
            <person name="Karaoz U."/>
            <person name="Brodie E.L."/>
            <person name="Williams K.H."/>
            <person name="Hubbard S.S."/>
            <person name="Banfield J.F."/>
        </authorList>
    </citation>
    <scope>NUCLEOTIDE SEQUENCE [LARGE SCALE GENOMIC DNA]</scope>
</reference>
<protein>
    <submittedName>
        <fullName evidence="1">Uncharacterized protein</fullName>
    </submittedName>
</protein>
<accession>A0A1F7V715</accession>
<proteinExistence type="predicted"/>
<comment type="caution">
    <text evidence="1">The sequence shown here is derived from an EMBL/GenBank/DDBJ whole genome shotgun (WGS) entry which is preliminary data.</text>
</comment>
<evidence type="ECO:0000313" key="1">
    <source>
        <dbReference type="EMBL" id="OGL86251.1"/>
    </source>
</evidence>
<name>A0A1F7V715_9BACT</name>
<gene>
    <name evidence="1" type="ORF">A3I41_01665</name>
</gene>
<sequence length="97" mass="10381">MKGRKSSTRSGEGCCRAGLKNESLRAPLDAAEVLPGATLVRAIDVIVRVADVRAARAEGERLEIGIASVHLERLMRAKLLGRLHVTKAAHCLTRGKA</sequence>
<evidence type="ECO:0000313" key="2">
    <source>
        <dbReference type="Proteomes" id="UP000176593"/>
    </source>
</evidence>
<dbReference type="Proteomes" id="UP000176593">
    <property type="component" value="Unassembled WGS sequence"/>
</dbReference>
<organism evidence="1 2">
    <name type="scientific">Candidatus Uhrbacteria bacterium RIFCSPLOWO2_02_FULL_48_18</name>
    <dbReference type="NCBI Taxonomy" id="1802408"/>
    <lineage>
        <taxon>Bacteria</taxon>
        <taxon>Candidatus Uhriibacteriota</taxon>
    </lineage>
</organism>
<dbReference type="AlphaFoldDB" id="A0A1F7V715"/>